<keyword evidence="2" id="KW-0424">Laminin EGF-like domain</keyword>
<feature type="region of interest" description="Disordered" evidence="3">
    <location>
        <begin position="35"/>
        <end position="60"/>
    </location>
</feature>
<reference evidence="5" key="1">
    <citation type="journal article" date="2021" name="Evol. Appl.">
        <title>The genome of the Pyrenean desman and the effects of bottlenecks and inbreeding on the genomic landscape of an endangered species.</title>
        <authorList>
            <person name="Escoda L."/>
            <person name="Castresana J."/>
        </authorList>
    </citation>
    <scope>NUCLEOTIDE SEQUENCE</scope>
    <source>
        <strain evidence="5">IBE-C5619</strain>
    </source>
</reference>
<evidence type="ECO:0000313" key="6">
    <source>
        <dbReference type="Proteomes" id="UP000700334"/>
    </source>
</evidence>
<dbReference type="InterPro" id="IPR008211">
    <property type="entry name" value="Laminin_N"/>
</dbReference>
<sequence>MASPGPAPRATGGLLPELLAAAAVSPLKWTEVAMSSAKQRRRQPTLAGDPQLPRKVPAGLGASTGPALSARCCVGIVSECRGRAGPGSGRSHRLPCGRPAVSAPAGRAGDVVPAAALPSGQSEAAAPSPGLGRCPARPAQLAWSSRSRPRCYLLALCAALTPSPGRRCPVLPVLPGLRGAQQACSRGACYPPPGDLLAGRTHALSASSTCGMTRPETYCTQHGEVGLPQPWSRCPLMPPPGRPGLSCQWAPCAHGQEEVERPGRARTWGSASVAQHRGGVCPRRLPETKIGAGAAGQAAPARRGGQSCSRKPGPEPPPRRRSPG</sequence>
<evidence type="ECO:0000259" key="4">
    <source>
        <dbReference type="PROSITE" id="PS51117"/>
    </source>
</evidence>
<dbReference type="AlphaFoldDB" id="A0A8J6DD64"/>
<keyword evidence="6" id="KW-1185">Reference proteome</keyword>
<feature type="compositionally biased region" description="Low complexity" evidence="3">
    <location>
        <begin position="291"/>
        <end position="311"/>
    </location>
</feature>
<evidence type="ECO:0000256" key="1">
    <source>
        <dbReference type="ARBA" id="ARBA00023157"/>
    </source>
</evidence>
<proteinExistence type="predicted"/>
<feature type="domain" description="Laminin N-terminal" evidence="4">
    <location>
        <begin position="185"/>
        <end position="324"/>
    </location>
</feature>
<evidence type="ECO:0000256" key="3">
    <source>
        <dbReference type="SAM" id="MobiDB-lite"/>
    </source>
</evidence>
<dbReference type="OrthoDB" id="8545473at2759"/>
<feature type="region of interest" description="Disordered" evidence="3">
    <location>
        <begin position="261"/>
        <end position="324"/>
    </location>
</feature>
<keyword evidence="1" id="KW-1015">Disulfide bond</keyword>
<evidence type="ECO:0000313" key="5">
    <source>
        <dbReference type="EMBL" id="KAG8504411.1"/>
    </source>
</evidence>
<gene>
    <name evidence="5" type="ORF">J0S82_018799</name>
</gene>
<comment type="caution">
    <text evidence="5">The sequence shown here is derived from an EMBL/GenBank/DDBJ whole genome shotgun (WGS) entry which is preliminary data.</text>
</comment>
<dbReference type="Gene3D" id="2.60.120.260">
    <property type="entry name" value="Galactose-binding domain-like"/>
    <property type="match status" value="1"/>
</dbReference>
<dbReference type="Proteomes" id="UP000700334">
    <property type="component" value="Unassembled WGS sequence"/>
</dbReference>
<dbReference type="EMBL" id="JAGFMF010012293">
    <property type="protein sequence ID" value="KAG8504411.1"/>
    <property type="molecule type" value="Genomic_DNA"/>
</dbReference>
<evidence type="ECO:0000256" key="2">
    <source>
        <dbReference type="ARBA" id="ARBA00023292"/>
    </source>
</evidence>
<name>A0A8J6DD64_GALPY</name>
<accession>A0A8J6DD64</accession>
<dbReference type="PROSITE" id="PS51117">
    <property type="entry name" value="LAMININ_NTER"/>
    <property type="match status" value="1"/>
</dbReference>
<protein>
    <submittedName>
        <fullName evidence="5">Laminin subunit beta-3</fullName>
    </submittedName>
</protein>
<organism evidence="5 6">
    <name type="scientific">Galemys pyrenaicus</name>
    <name type="common">Iberian desman</name>
    <name type="synonym">Pyrenean desman</name>
    <dbReference type="NCBI Taxonomy" id="202257"/>
    <lineage>
        <taxon>Eukaryota</taxon>
        <taxon>Metazoa</taxon>
        <taxon>Chordata</taxon>
        <taxon>Craniata</taxon>
        <taxon>Vertebrata</taxon>
        <taxon>Euteleostomi</taxon>
        <taxon>Mammalia</taxon>
        <taxon>Eutheria</taxon>
        <taxon>Laurasiatheria</taxon>
        <taxon>Eulipotyphla</taxon>
        <taxon>Talpidae</taxon>
        <taxon>Galemys</taxon>
    </lineage>
</organism>